<protein>
    <submittedName>
        <fullName evidence="1">Uncharacterized protein</fullName>
    </submittedName>
</protein>
<dbReference type="AlphaFoldDB" id="A0A0C9TNN3"/>
<evidence type="ECO:0000313" key="1">
    <source>
        <dbReference type="EMBL" id="KIJ23484.1"/>
    </source>
</evidence>
<organism evidence="1 2">
    <name type="scientific">Sphaerobolus stellatus (strain SS14)</name>
    <dbReference type="NCBI Taxonomy" id="990650"/>
    <lineage>
        <taxon>Eukaryota</taxon>
        <taxon>Fungi</taxon>
        <taxon>Dikarya</taxon>
        <taxon>Basidiomycota</taxon>
        <taxon>Agaricomycotina</taxon>
        <taxon>Agaricomycetes</taxon>
        <taxon>Phallomycetidae</taxon>
        <taxon>Geastrales</taxon>
        <taxon>Sphaerobolaceae</taxon>
        <taxon>Sphaerobolus</taxon>
    </lineage>
</organism>
<keyword evidence="2" id="KW-1185">Reference proteome</keyword>
<dbReference type="Proteomes" id="UP000054279">
    <property type="component" value="Unassembled WGS sequence"/>
</dbReference>
<name>A0A0C9TNN3_SPHS4</name>
<gene>
    <name evidence="1" type="ORF">M422DRAFT_275923</name>
</gene>
<proteinExistence type="predicted"/>
<dbReference type="HOGENOM" id="CLU_2741687_0_0_1"/>
<accession>A0A0C9TNN3</accession>
<dbReference type="EMBL" id="KN837659">
    <property type="protein sequence ID" value="KIJ23484.1"/>
    <property type="molecule type" value="Genomic_DNA"/>
</dbReference>
<dbReference type="OrthoDB" id="2124139at2759"/>
<sequence length="71" mass="7778">MPLSVFALPLPSNGPPSGYSWEECDASALSTTTAFHSVIDRRDIFLGQRRCIDSPDNPTHYDLVSEGYSST</sequence>
<evidence type="ECO:0000313" key="2">
    <source>
        <dbReference type="Proteomes" id="UP000054279"/>
    </source>
</evidence>
<reference evidence="1 2" key="1">
    <citation type="submission" date="2014-06" db="EMBL/GenBank/DDBJ databases">
        <title>Evolutionary Origins and Diversification of the Mycorrhizal Mutualists.</title>
        <authorList>
            <consortium name="DOE Joint Genome Institute"/>
            <consortium name="Mycorrhizal Genomics Consortium"/>
            <person name="Kohler A."/>
            <person name="Kuo A."/>
            <person name="Nagy L.G."/>
            <person name="Floudas D."/>
            <person name="Copeland A."/>
            <person name="Barry K.W."/>
            <person name="Cichocki N."/>
            <person name="Veneault-Fourrey C."/>
            <person name="LaButti K."/>
            <person name="Lindquist E.A."/>
            <person name="Lipzen A."/>
            <person name="Lundell T."/>
            <person name="Morin E."/>
            <person name="Murat C."/>
            <person name="Riley R."/>
            <person name="Ohm R."/>
            <person name="Sun H."/>
            <person name="Tunlid A."/>
            <person name="Henrissat B."/>
            <person name="Grigoriev I.V."/>
            <person name="Hibbett D.S."/>
            <person name="Martin F."/>
        </authorList>
    </citation>
    <scope>NUCLEOTIDE SEQUENCE [LARGE SCALE GENOMIC DNA]</scope>
    <source>
        <strain evidence="1 2">SS14</strain>
    </source>
</reference>